<evidence type="ECO:0000313" key="3">
    <source>
        <dbReference type="Proteomes" id="UP001321542"/>
    </source>
</evidence>
<protein>
    <recommendedName>
        <fullName evidence="4">Lipoprotein</fullName>
    </recommendedName>
</protein>
<proteinExistence type="predicted"/>
<dbReference type="RefSeq" id="WP_286260471.1">
    <property type="nucleotide sequence ID" value="NZ_AP018448.1"/>
</dbReference>
<dbReference type="Proteomes" id="UP001321542">
    <property type="component" value="Chromosome"/>
</dbReference>
<keyword evidence="1" id="KW-0732">Signal</keyword>
<accession>A0ABM7FIY7</accession>
<dbReference type="PROSITE" id="PS51257">
    <property type="entry name" value="PROKAR_LIPOPROTEIN"/>
    <property type="match status" value="1"/>
</dbReference>
<reference evidence="2 3" key="2">
    <citation type="journal article" date="2023" name="ChemBioChem">
        <title>Acyltransferase Domain Exchange between Two Independent Type I Polyketide Synthases in the Same Producer Strain of Macrolide Antibiotics.</title>
        <authorList>
            <person name="Kudo F."/>
            <person name="Kishikawa K."/>
            <person name="Tsuboi K."/>
            <person name="Kido T."/>
            <person name="Usui T."/>
            <person name="Hashimoto J."/>
            <person name="Shin-Ya K."/>
            <person name="Miyanaga A."/>
            <person name="Eguchi T."/>
        </authorList>
    </citation>
    <scope>NUCLEOTIDE SEQUENCE [LARGE SCALE GENOMIC DNA]</scope>
    <source>
        <strain evidence="2 3">A-8890</strain>
    </source>
</reference>
<evidence type="ECO:0000313" key="2">
    <source>
        <dbReference type="EMBL" id="BBC36212.1"/>
    </source>
</evidence>
<sequence>MKLRRTAAWAGVTAAALVATTACGAETAKLAAEAVDKSDAIMAASARATDRTQELG</sequence>
<gene>
    <name evidence="2" type="ORF">SGFS_075060</name>
</gene>
<reference evidence="2 3" key="1">
    <citation type="journal article" date="2010" name="ChemBioChem">
        <title>Cloning and characterization of the biosynthetic gene cluster of 16-membered macrolide antibiotic FD-891: involvement of a dual functional cytochrome P450 monooxygenase catalyzing epoxidation and hydroxylation.</title>
        <authorList>
            <person name="Kudo F."/>
            <person name="Motegi A."/>
            <person name="Mizoue K."/>
            <person name="Eguchi T."/>
        </authorList>
    </citation>
    <scope>NUCLEOTIDE SEQUENCE [LARGE SCALE GENOMIC DNA]</scope>
    <source>
        <strain evidence="2 3">A-8890</strain>
    </source>
</reference>
<evidence type="ECO:0008006" key="4">
    <source>
        <dbReference type="Google" id="ProtNLM"/>
    </source>
</evidence>
<feature type="signal peptide" evidence="1">
    <location>
        <begin position="1"/>
        <end position="24"/>
    </location>
</feature>
<keyword evidence="3" id="KW-1185">Reference proteome</keyword>
<organism evidence="2 3">
    <name type="scientific">Streptomyces graminofaciens</name>
    <dbReference type="NCBI Taxonomy" id="68212"/>
    <lineage>
        <taxon>Bacteria</taxon>
        <taxon>Bacillati</taxon>
        <taxon>Actinomycetota</taxon>
        <taxon>Actinomycetes</taxon>
        <taxon>Kitasatosporales</taxon>
        <taxon>Streptomycetaceae</taxon>
        <taxon>Streptomyces</taxon>
    </lineage>
</organism>
<name>A0ABM7FIY7_9ACTN</name>
<dbReference type="EMBL" id="AP018448">
    <property type="protein sequence ID" value="BBC36212.1"/>
    <property type="molecule type" value="Genomic_DNA"/>
</dbReference>
<feature type="chain" id="PRO_5047007302" description="Lipoprotein" evidence="1">
    <location>
        <begin position="25"/>
        <end position="56"/>
    </location>
</feature>
<evidence type="ECO:0000256" key="1">
    <source>
        <dbReference type="SAM" id="SignalP"/>
    </source>
</evidence>